<gene>
    <name evidence="1" type="ORF">RM572_00495</name>
</gene>
<name>A0ABU2NKJ1_9ACTN</name>
<protein>
    <submittedName>
        <fullName evidence="1">Uncharacterized protein</fullName>
    </submittedName>
</protein>
<sequence length="185" mass="20114">MSAEELRNAATAQHWATEGFRALSLDSMWTQILGRRYLDPPEASEAANIGESLNDAWLRLTAGDTLGRQYRYVTVHGDRRGEPVSQFDKALRDFGGPFRLAHAAFGQLEERREVEAGRLAEKVETLRQGEWTPGDLSPTARCALLAAVTLTVYALGDLTLSGGLLSVFVSGGCAKLLIGDPHGDE</sequence>
<comment type="caution">
    <text evidence="1">The sequence shown here is derived from an EMBL/GenBank/DDBJ whole genome shotgun (WGS) entry which is preliminary data.</text>
</comment>
<accession>A0ABU2NKJ1</accession>
<dbReference type="EMBL" id="JAVREQ010000001">
    <property type="protein sequence ID" value="MDT0377254.1"/>
    <property type="molecule type" value="Genomic_DNA"/>
</dbReference>
<dbReference type="Proteomes" id="UP001183414">
    <property type="component" value="Unassembled WGS sequence"/>
</dbReference>
<evidence type="ECO:0000313" key="2">
    <source>
        <dbReference type="Proteomes" id="UP001183414"/>
    </source>
</evidence>
<proteinExistence type="predicted"/>
<reference evidence="2" key="1">
    <citation type="submission" date="2023-07" db="EMBL/GenBank/DDBJ databases">
        <title>30 novel species of actinomycetes from the DSMZ collection.</title>
        <authorList>
            <person name="Nouioui I."/>
        </authorList>
    </citation>
    <scope>NUCLEOTIDE SEQUENCE [LARGE SCALE GENOMIC DNA]</scope>
    <source>
        <strain evidence="2">DSM 42041</strain>
    </source>
</reference>
<keyword evidence="2" id="KW-1185">Reference proteome</keyword>
<dbReference type="RefSeq" id="WP_311671259.1">
    <property type="nucleotide sequence ID" value="NZ_JAVREQ010000001.1"/>
</dbReference>
<organism evidence="1 2">
    <name type="scientific">Streptomyces hazeniae</name>
    <dbReference type="NCBI Taxonomy" id="3075538"/>
    <lineage>
        <taxon>Bacteria</taxon>
        <taxon>Bacillati</taxon>
        <taxon>Actinomycetota</taxon>
        <taxon>Actinomycetes</taxon>
        <taxon>Kitasatosporales</taxon>
        <taxon>Streptomycetaceae</taxon>
        <taxon>Streptomyces</taxon>
    </lineage>
</organism>
<evidence type="ECO:0000313" key="1">
    <source>
        <dbReference type="EMBL" id="MDT0377254.1"/>
    </source>
</evidence>